<dbReference type="Proteomes" id="UP001295469">
    <property type="component" value="Chromosome C09"/>
</dbReference>
<keyword evidence="1" id="KW-1133">Transmembrane helix</keyword>
<organism evidence="2">
    <name type="scientific">Brassica napus</name>
    <name type="common">Rape</name>
    <dbReference type="NCBI Taxonomy" id="3708"/>
    <lineage>
        <taxon>Eukaryota</taxon>
        <taxon>Viridiplantae</taxon>
        <taxon>Streptophyta</taxon>
        <taxon>Embryophyta</taxon>
        <taxon>Tracheophyta</taxon>
        <taxon>Spermatophyta</taxon>
        <taxon>Magnoliopsida</taxon>
        <taxon>eudicotyledons</taxon>
        <taxon>Gunneridae</taxon>
        <taxon>Pentapetalae</taxon>
        <taxon>rosids</taxon>
        <taxon>malvids</taxon>
        <taxon>Brassicales</taxon>
        <taxon>Brassicaceae</taxon>
        <taxon>Brassiceae</taxon>
        <taxon>Brassica</taxon>
    </lineage>
</organism>
<feature type="transmembrane region" description="Helical" evidence="1">
    <location>
        <begin position="16"/>
        <end position="37"/>
    </location>
</feature>
<evidence type="ECO:0000256" key="1">
    <source>
        <dbReference type="SAM" id="Phobius"/>
    </source>
</evidence>
<protein>
    <submittedName>
        <fullName evidence="2">(rape) hypothetical protein</fullName>
    </submittedName>
</protein>
<dbReference type="AlphaFoldDB" id="A0A816J762"/>
<keyword evidence="1" id="KW-0472">Membrane</keyword>
<accession>A0A816J762</accession>
<evidence type="ECO:0000313" key="2">
    <source>
        <dbReference type="EMBL" id="CAF1762991.1"/>
    </source>
</evidence>
<sequence>MGLSTSCLNLSSNHGFIVGFFVVSFIIFVKLFMFTYLSLRTVSLSDACLRSDVISGCALINSSSKASLLIFLLVGLVSFWFRSAFFSGLFFLELV</sequence>
<feature type="transmembrane region" description="Helical" evidence="1">
    <location>
        <begin position="68"/>
        <end position="92"/>
    </location>
</feature>
<proteinExistence type="predicted"/>
<keyword evidence="1" id="KW-0812">Transmembrane</keyword>
<reference evidence="2" key="1">
    <citation type="submission" date="2021-01" db="EMBL/GenBank/DDBJ databases">
        <authorList>
            <consortium name="Genoscope - CEA"/>
            <person name="William W."/>
        </authorList>
    </citation>
    <scope>NUCLEOTIDE SEQUENCE</scope>
</reference>
<gene>
    <name evidence="2" type="ORF">DARMORV10_C09P47060.1</name>
</gene>
<name>A0A816J762_BRANA</name>
<dbReference type="EMBL" id="HG994373">
    <property type="protein sequence ID" value="CAF1762991.1"/>
    <property type="molecule type" value="Genomic_DNA"/>
</dbReference>